<evidence type="ECO:0000313" key="2">
    <source>
        <dbReference type="EMBL" id="KAG9067477.1"/>
    </source>
</evidence>
<feature type="compositionally biased region" description="Gly residues" evidence="1">
    <location>
        <begin position="41"/>
        <end position="50"/>
    </location>
</feature>
<comment type="caution">
    <text evidence="2">The sequence shown here is derived from an EMBL/GenBank/DDBJ whole genome shotgun (WGS) entry which is preliminary data.</text>
</comment>
<reference evidence="2" key="1">
    <citation type="submission" date="2021-06" db="EMBL/GenBank/DDBJ databases">
        <title>Genome Sequence of Mortierella hyaline Strain SCG-10, a Cold-Adapted, Nitrate-Reducing Fungus Isolated from Soil in Minnesota, USA.</title>
        <authorList>
            <person name="Aldossari N."/>
        </authorList>
    </citation>
    <scope>NUCLEOTIDE SEQUENCE</scope>
    <source>
        <strain evidence="2">SCG-10</strain>
    </source>
</reference>
<feature type="region of interest" description="Disordered" evidence="1">
    <location>
        <begin position="312"/>
        <end position="357"/>
    </location>
</feature>
<proteinExistence type="predicted"/>
<feature type="compositionally biased region" description="Low complexity" evidence="1">
    <location>
        <begin position="121"/>
        <end position="142"/>
    </location>
</feature>
<organism evidence="2 3">
    <name type="scientific">Linnemannia hyalina</name>
    <dbReference type="NCBI Taxonomy" id="64524"/>
    <lineage>
        <taxon>Eukaryota</taxon>
        <taxon>Fungi</taxon>
        <taxon>Fungi incertae sedis</taxon>
        <taxon>Mucoromycota</taxon>
        <taxon>Mortierellomycotina</taxon>
        <taxon>Mortierellomycetes</taxon>
        <taxon>Mortierellales</taxon>
        <taxon>Mortierellaceae</taxon>
        <taxon>Linnemannia</taxon>
    </lineage>
</organism>
<dbReference type="Proteomes" id="UP000707451">
    <property type="component" value="Unassembled WGS sequence"/>
</dbReference>
<feature type="region of interest" description="Disordered" evidence="1">
    <location>
        <begin position="1"/>
        <end position="85"/>
    </location>
</feature>
<feature type="compositionally biased region" description="Low complexity" evidence="1">
    <location>
        <begin position="341"/>
        <end position="350"/>
    </location>
</feature>
<accession>A0A9P7XVP8</accession>
<keyword evidence="3" id="KW-1185">Reference proteome</keyword>
<evidence type="ECO:0000313" key="3">
    <source>
        <dbReference type="Proteomes" id="UP000707451"/>
    </source>
</evidence>
<protein>
    <submittedName>
        <fullName evidence="2">Uncharacterized protein</fullName>
    </submittedName>
</protein>
<sequence length="545" mass="57775">MRIPQPIFQAAKMDPQQPSKSQNQSRLPHDQNTTTSSSTFGSGGAGGVGLGSTAATSTGGAHSTTTAATASSSATTPYTTTSSSSTLLGSIVASARNAAATLDPRQADALRQHHSFGGGSSSSSSQGGIGSSSSKATTSSASRAFQHTTNALETLGSSSSTSGAGSGTGYSSGFRQPASSTVESAGGMMDWDSFLGSSESTVQEDSTPYKPPSMASFGFSTLSDPEPVSAPSAPQRHDHFSQQPYQQEQGRRQFAEAPASHSQAPNTYQAHLSQPMNLTPANHAAFLEYLKSTAYPTQSSSASASTTTATASSSAPLSASLTANATPVSATTTSQSPPPQFQHQPYQPYQPYQPPRTSMARPIFSNDIQNQQHHDGGDVLAFLNSTSYSEYVDEIDSAGAAIEKHQHDRREFVYTYKDNLGTGPTGRSIFSTLQLIQHLPSERQDIVSYLLQQGTYTDDVWSRPFVQDVQSEEGASLEATQAEQDRFLKEQFEGRGGDATEEEMERVLKEIVESAKEEVKTGQTDGRAVNRLLMVRSHITMGTKL</sequence>
<feature type="compositionally biased region" description="Polar residues" evidence="1">
    <location>
        <begin position="16"/>
        <end position="32"/>
    </location>
</feature>
<feature type="compositionally biased region" description="Low complexity" evidence="1">
    <location>
        <begin position="312"/>
        <end position="326"/>
    </location>
</feature>
<feature type="compositionally biased region" description="Polar residues" evidence="1">
    <location>
        <begin position="143"/>
        <end position="152"/>
    </location>
</feature>
<feature type="region of interest" description="Disordered" evidence="1">
    <location>
        <begin position="103"/>
        <end position="265"/>
    </location>
</feature>
<name>A0A9P7XVP8_9FUNG</name>
<dbReference type="AlphaFoldDB" id="A0A9P7XVP8"/>
<dbReference type="EMBL" id="JAHRHY010000008">
    <property type="protein sequence ID" value="KAG9067477.1"/>
    <property type="molecule type" value="Genomic_DNA"/>
</dbReference>
<feature type="compositionally biased region" description="Low complexity" evidence="1">
    <location>
        <begin position="51"/>
        <end position="85"/>
    </location>
</feature>
<gene>
    <name evidence="2" type="ORF">KI688_012260</name>
</gene>
<evidence type="ECO:0000256" key="1">
    <source>
        <dbReference type="SAM" id="MobiDB-lite"/>
    </source>
</evidence>
<feature type="compositionally biased region" description="Polar residues" evidence="1">
    <location>
        <begin position="195"/>
        <end position="206"/>
    </location>
</feature>
<dbReference type="OrthoDB" id="2419911at2759"/>